<gene>
    <name evidence="3" type="ORF">SAMN05216417_11237</name>
</gene>
<evidence type="ECO:0000256" key="1">
    <source>
        <dbReference type="SAM" id="Coils"/>
    </source>
</evidence>
<organism evidence="3 4">
    <name type="scientific">Nitrosospira multiformis</name>
    <dbReference type="NCBI Taxonomy" id="1231"/>
    <lineage>
        <taxon>Bacteria</taxon>
        <taxon>Pseudomonadati</taxon>
        <taxon>Pseudomonadota</taxon>
        <taxon>Betaproteobacteria</taxon>
        <taxon>Nitrosomonadales</taxon>
        <taxon>Nitrosomonadaceae</taxon>
        <taxon>Nitrosospira</taxon>
    </lineage>
</organism>
<evidence type="ECO:0000256" key="2">
    <source>
        <dbReference type="SAM" id="SignalP"/>
    </source>
</evidence>
<accession>A0A1I7HW06</accession>
<feature type="coiled-coil region" evidence="1">
    <location>
        <begin position="46"/>
        <end position="73"/>
    </location>
</feature>
<name>A0A1I7HW06_9PROT</name>
<reference evidence="3 4" key="1">
    <citation type="submission" date="2016-10" db="EMBL/GenBank/DDBJ databases">
        <authorList>
            <person name="de Groot N.N."/>
        </authorList>
    </citation>
    <scope>NUCLEOTIDE SEQUENCE [LARGE SCALE GENOMIC DNA]</scope>
    <source>
        <strain evidence="3 4">Nl14</strain>
    </source>
</reference>
<keyword evidence="2" id="KW-0732">Signal</keyword>
<evidence type="ECO:0000313" key="4">
    <source>
        <dbReference type="Proteomes" id="UP000182649"/>
    </source>
</evidence>
<feature type="signal peptide" evidence="2">
    <location>
        <begin position="1"/>
        <end position="20"/>
    </location>
</feature>
<feature type="chain" id="PRO_5010198758" description="Lipoprotein" evidence="2">
    <location>
        <begin position="21"/>
        <end position="117"/>
    </location>
</feature>
<dbReference type="Proteomes" id="UP000182649">
    <property type="component" value="Unassembled WGS sequence"/>
</dbReference>
<evidence type="ECO:0008006" key="5">
    <source>
        <dbReference type="Google" id="ProtNLM"/>
    </source>
</evidence>
<protein>
    <recommendedName>
        <fullName evidence="5">Lipoprotein</fullName>
    </recommendedName>
</protein>
<dbReference type="PROSITE" id="PS51257">
    <property type="entry name" value="PROKAR_LIPOPROTEIN"/>
    <property type="match status" value="1"/>
</dbReference>
<dbReference type="EMBL" id="FPBZ01000012">
    <property type="protein sequence ID" value="SFU64888.1"/>
    <property type="molecule type" value="Genomic_DNA"/>
</dbReference>
<keyword evidence="1" id="KW-0175">Coiled coil</keyword>
<evidence type="ECO:0000313" key="3">
    <source>
        <dbReference type="EMBL" id="SFU64888.1"/>
    </source>
</evidence>
<proteinExistence type="predicted"/>
<dbReference type="OrthoDB" id="8562383at2"/>
<dbReference type="RefSeq" id="WP_074975215.1">
    <property type="nucleotide sequence ID" value="NZ_FPBZ01000012.1"/>
</dbReference>
<dbReference type="AlphaFoldDB" id="A0A1I7HW06"/>
<sequence length="117" mass="13162">MKTSVFFVALAMLGLVSSCAQLNPHPMDMTTAIREAKTPADHNALARHYEAAADEARVKVKEHKKELGEYETHPYYGKRAQDLKAHCHRLISIYQQAVEANTAMAEIHRKMAADSRQ</sequence>